<comment type="subcellular location">
    <subcellularLocation>
        <location evidence="6">Cytoplasm</location>
    </subcellularLocation>
</comment>
<dbReference type="GO" id="GO:0055129">
    <property type="term" value="P:L-proline biosynthetic process"/>
    <property type="evidence" value="ECO:0007669"/>
    <property type="project" value="UniProtKB-UniRule"/>
</dbReference>
<dbReference type="InterPro" id="IPR008927">
    <property type="entry name" value="6-PGluconate_DH-like_C_sf"/>
</dbReference>
<evidence type="ECO:0000256" key="5">
    <source>
        <dbReference type="ARBA" id="ARBA00058118"/>
    </source>
</evidence>
<evidence type="ECO:0000259" key="10">
    <source>
        <dbReference type="Pfam" id="PF14748"/>
    </source>
</evidence>
<dbReference type="FunFam" id="1.10.3730.10:FF:000001">
    <property type="entry name" value="Pyrroline-5-carboxylate reductase"/>
    <property type="match status" value="1"/>
</dbReference>
<keyword evidence="3 6" id="KW-0521">NADP</keyword>
<keyword evidence="2 6" id="KW-0641">Proline biosynthesis</keyword>
<feature type="binding site" evidence="8">
    <location>
        <position position="34"/>
    </location>
    <ligand>
        <name>NADP(+)</name>
        <dbReference type="ChEBI" id="CHEBI:58349"/>
    </ligand>
</feature>
<evidence type="ECO:0000313" key="11">
    <source>
        <dbReference type="EMBL" id="KRM11666.1"/>
    </source>
</evidence>
<dbReference type="PIRSF" id="PIRSF000193">
    <property type="entry name" value="Pyrrol-5-carb_rd"/>
    <property type="match status" value="1"/>
</dbReference>
<dbReference type="InterPro" id="IPR029036">
    <property type="entry name" value="P5CR_dimer"/>
</dbReference>
<organism evidence="11 12">
    <name type="scientific">Paucilactobacillus suebicus DSM 5007 = KCTC 3549</name>
    <dbReference type="NCBI Taxonomy" id="1423807"/>
    <lineage>
        <taxon>Bacteria</taxon>
        <taxon>Bacillati</taxon>
        <taxon>Bacillota</taxon>
        <taxon>Bacilli</taxon>
        <taxon>Lactobacillales</taxon>
        <taxon>Lactobacillaceae</taxon>
        <taxon>Paucilactobacillus</taxon>
    </lineage>
</organism>
<dbReference type="HAMAP" id="MF_01925">
    <property type="entry name" value="P5C_reductase"/>
    <property type="match status" value="1"/>
</dbReference>
<dbReference type="UniPathway" id="UPA00098">
    <property type="reaction ID" value="UER00361"/>
</dbReference>
<dbReference type="SUPFAM" id="SSF51735">
    <property type="entry name" value="NAD(P)-binding Rossmann-fold domains"/>
    <property type="match status" value="1"/>
</dbReference>
<dbReference type="OrthoDB" id="9805754at2"/>
<dbReference type="eggNOG" id="COG0345">
    <property type="taxonomic scope" value="Bacteria"/>
</dbReference>
<dbReference type="InterPro" id="IPR000304">
    <property type="entry name" value="Pyrroline-COOH_reductase"/>
</dbReference>
<reference evidence="11 12" key="1">
    <citation type="journal article" date="2015" name="Genome Announc.">
        <title>Expanding the biotechnology potential of lactobacilli through comparative genomics of 213 strains and associated genera.</title>
        <authorList>
            <person name="Sun Z."/>
            <person name="Harris H.M."/>
            <person name="McCann A."/>
            <person name="Guo C."/>
            <person name="Argimon S."/>
            <person name="Zhang W."/>
            <person name="Yang X."/>
            <person name="Jeffery I.B."/>
            <person name="Cooney J.C."/>
            <person name="Kagawa T.F."/>
            <person name="Liu W."/>
            <person name="Song Y."/>
            <person name="Salvetti E."/>
            <person name="Wrobel A."/>
            <person name="Rasinkangas P."/>
            <person name="Parkhill J."/>
            <person name="Rea M.C."/>
            <person name="O'Sullivan O."/>
            <person name="Ritari J."/>
            <person name="Douillard F.P."/>
            <person name="Paul Ross R."/>
            <person name="Yang R."/>
            <person name="Briner A.E."/>
            <person name="Felis G.E."/>
            <person name="de Vos W.M."/>
            <person name="Barrangou R."/>
            <person name="Klaenhammer T.R."/>
            <person name="Caufield P.W."/>
            <person name="Cui Y."/>
            <person name="Zhang H."/>
            <person name="O'Toole P.W."/>
        </authorList>
    </citation>
    <scope>NUCLEOTIDE SEQUENCE [LARGE SCALE GENOMIC DNA]</scope>
    <source>
        <strain evidence="11 12">DSM 5007</strain>
    </source>
</reference>
<evidence type="ECO:0000256" key="1">
    <source>
        <dbReference type="ARBA" id="ARBA00005525"/>
    </source>
</evidence>
<dbReference type="GO" id="GO:0005737">
    <property type="term" value="C:cytoplasm"/>
    <property type="evidence" value="ECO:0007669"/>
    <property type="project" value="UniProtKB-SubCell"/>
</dbReference>
<comment type="caution">
    <text evidence="11">The sequence shown here is derived from an EMBL/GenBank/DDBJ whole genome shotgun (WGS) entry which is preliminary data.</text>
</comment>
<dbReference type="Gene3D" id="3.40.50.720">
    <property type="entry name" value="NAD(P)-binding Rossmann-like Domain"/>
    <property type="match status" value="1"/>
</dbReference>
<comment type="pathway">
    <text evidence="6">Amino-acid biosynthesis; L-proline biosynthesis; L-proline from L-glutamate 5-semialdehyde: step 1/1.</text>
</comment>
<comment type="similarity">
    <text evidence="1 6">Belongs to the pyrroline-5-carboxylate reductase family.</text>
</comment>
<protein>
    <recommendedName>
        <fullName evidence="6 7">Pyrroline-5-carboxylate reductase</fullName>
        <shortName evidence="6">P5C reductase</shortName>
        <shortName evidence="6">P5CR</shortName>
        <ecNumber evidence="6 7">1.5.1.2</ecNumber>
    </recommendedName>
    <alternativeName>
        <fullName evidence="6">PCA reductase</fullName>
    </alternativeName>
</protein>
<dbReference type="RefSeq" id="WP_010622992.1">
    <property type="nucleotide sequence ID" value="NZ_AZGF01000016.1"/>
</dbReference>
<evidence type="ECO:0000256" key="4">
    <source>
        <dbReference type="ARBA" id="ARBA00023002"/>
    </source>
</evidence>
<dbReference type="GO" id="GO:0004735">
    <property type="term" value="F:pyrroline-5-carboxylate reductase activity"/>
    <property type="evidence" value="ECO:0007669"/>
    <property type="project" value="UniProtKB-UniRule"/>
</dbReference>
<keyword evidence="6" id="KW-0963">Cytoplasm</keyword>
<comment type="function">
    <text evidence="5 6">Catalyzes the reduction of 1-pyrroline-5-carboxylate (PCA) to L-proline.</text>
</comment>
<proteinExistence type="inferred from homology"/>
<keyword evidence="6" id="KW-0028">Amino-acid biosynthesis</keyword>
<evidence type="ECO:0000256" key="8">
    <source>
        <dbReference type="PIRSR" id="PIRSR000193-1"/>
    </source>
</evidence>
<feature type="binding site" evidence="8">
    <location>
        <begin position="68"/>
        <end position="71"/>
    </location>
    <ligand>
        <name>NADP(+)</name>
        <dbReference type="ChEBI" id="CHEBI:58349"/>
    </ligand>
</feature>
<dbReference type="Pfam" id="PF14748">
    <property type="entry name" value="P5CR_dimer"/>
    <property type="match status" value="1"/>
</dbReference>
<dbReference type="PANTHER" id="PTHR11645">
    <property type="entry name" value="PYRROLINE-5-CARBOXYLATE REDUCTASE"/>
    <property type="match status" value="1"/>
</dbReference>
<dbReference type="Proteomes" id="UP000051820">
    <property type="component" value="Unassembled WGS sequence"/>
</dbReference>
<feature type="domain" description="Pyrroline-5-carboxylate reductase dimerisation" evidence="10">
    <location>
        <begin position="159"/>
        <end position="260"/>
    </location>
</feature>
<dbReference type="PANTHER" id="PTHR11645:SF0">
    <property type="entry name" value="PYRROLINE-5-CARBOXYLATE REDUCTASE 3"/>
    <property type="match status" value="1"/>
</dbReference>
<evidence type="ECO:0000256" key="7">
    <source>
        <dbReference type="NCBIfam" id="TIGR00112"/>
    </source>
</evidence>
<dbReference type="InterPro" id="IPR036291">
    <property type="entry name" value="NAD(P)-bd_dom_sf"/>
</dbReference>
<dbReference type="EMBL" id="AZGF01000016">
    <property type="protein sequence ID" value="KRM11666.1"/>
    <property type="molecule type" value="Genomic_DNA"/>
</dbReference>
<dbReference type="InterPro" id="IPR028939">
    <property type="entry name" value="P5C_Rdtase_cat_N"/>
</dbReference>
<sequence length="260" mass="27375">MKIGFIGVGEMAQAIIKGLINANQFDPSDIYVHSTHQTTYEPFAKETGVVAVDSNIEVAKQTDIVVLAVIPNAAVVVLNEIKSQLADKTLISIIGSLSVTEIENVIGTSIPILRALPNINVEGNVGMTALADNDALIGDKKAVAVKTFEVLGEVSWQQESKFAIFSAIAGSGPAYVDFFIDALSRAGVKYGLTKKEATEIAAMTLQGSSHMVLNSKNQTPMDFVDAVCSPGGSTVAGLLAMEEAGFMNSVIKGIDATVNR</sequence>
<evidence type="ECO:0000313" key="12">
    <source>
        <dbReference type="Proteomes" id="UP000051820"/>
    </source>
</evidence>
<keyword evidence="12" id="KW-1185">Reference proteome</keyword>
<evidence type="ECO:0000256" key="6">
    <source>
        <dbReference type="HAMAP-Rule" id="MF_01925"/>
    </source>
</evidence>
<dbReference type="Pfam" id="PF03807">
    <property type="entry name" value="F420_oxidored"/>
    <property type="match status" value="1"/>
</dbReference>
<dbReference type="PATRIC" id="fig|1423807.3.peg.592"/>
<dbReference type="NCBIfam" id="TIGR00112">
    <property type="entry name" value="proC"/>
    <property type="match status" value="1"/>
</dbReference>
<feature type="domain" description="Pyrroline-5-carboxylate reductase catalytic N-terminal" evidence="9">
    <location>
        <begin position="2"/>
        <end position="93"/>
    </location>
</feature>
<feature type="binding site" evidence="8">
    <location>
        <position position="55"/>
    </location>
    <ligand>
        <name>NADPH</name>
        <dbReference type="ChEBI" id="CHEBI:57783"/>
    </ligand>
</feature>
<dbReference type="SUPFAM" id="SSF48179">
    <property type="entry name" value="6-phosphogluconate dehydrogenase C-terminal domain-like"/>
    <property type="match status" value="1"/>
</dbReference>
<accession>A0A0R1W277</accession>
<comment type="catalytic activity">
    <reaction evidence="6">
        <text>L-proline + NAD(+) = (S)-1-pyrroline-5-carboxylate + NADH + 2 H(+)</text>
        <dbReference type="Rhea" id="RHEA:14105"/>
        <dbReference type="ChEBI" id="CHEBI:15378"/>
        <dbReference type="ChEBI" id="CHEBI:17388"/>
        <dbReference type="ChEBI" id="CHEBI:57540"/>
        <dbReference type="ChEBI" id="CHEBI:57945"/>
        <dbReference type="ChEBI" id="CHEBI:60039"/>
        <dbReference type="EC" id="1.5.1.2"/>
    </reaction>
</comment>
<comment type="catalytic activity">
    <reaction evidence="6">
        <text>L-proline + NADP(+) = (S)-1-pyrroline-5-carboxylate + NADPH + 2 H(+)</text>
        <dbReference type="Rhea" id="RHEA:14109"/>
        <dbReference type="ChEBI" id="CHEBI:15378"/>
        <dbReference type="ChEBI" id="CHEBI:17388"/>
        <dbReference type="ChEBI" id="CHEBI:57783"/>
        <dbReference type="ChEBI" id="CHEBI:58349"/>
        <dbReference type="ChEBI" id="CHEBI:60039"/>
        <dbReference type="EC" id="1.5.1.2"/>
    </reaction>
</comment>
<gene>
    <name evidence="6" type="primary">proC</name>
    <name evidence="11" type="ORF">FD16_GL000583</name>
</gene>
<name>A0A0R1W277_9LACO</name>
<dbReference type="STRING" id="1423807.FD16_GL000583"/>
<evidence type="ECO:0000259" key="9">
    <source>
        <dbReference type="Pfam" id="PF03807"/>
    </source>
</evidence>
<evidence type="ECO:0000256" key="2">
    <source>
        <dbReference type="ARBA" id="ARBA00022650"/>
    </source>
</evidence>
<dbReference type="AlphaFoldDB" id="A0A0R1W277"/>
<feature type="binding site" evidence="8">
    <location>
        <begin position="6"/>
        <end position="11"/>
    </location>
    <ligand>
        <name>NADP(+)</name>
        <dbReference type="ChEBI" id="CHEBI:58349"/>
    </ligand>
</feature>
<evidence type="ECO:0000256" key="3">
    <source>
        <dbReference type="ARBA" id="ARBA00022857"/>
    </source>
</evidence>
<keyword evidence="4 6" id="KW-0560">Oxidoreductase</keyword>
<dbReference type="Gene3D" id="1.10.3730.10">
    <property type="entry name" value="ProC C-terminal domain-like"/>
    <property type="match status" value="1"/>
</dbReference>
<dbReference type="EC" id="1.5.1.2" evidence="6 7"/>